<proteinExistence type="predicted"/>
<accession>A0ABQ5BSR9</accession>
<name>A0ABQ5BSR9_9ASTR</name>
<dbReference type="Proteomes" id="UP001151760">
    <property type="component" value="Unassembled WGS sequence"/>
</dbReference>
<evidence type="ECO:0000313" key="1">
    <source>
        <dbReference type="EMBL" id="GJT16887.1"/>
    </source>
</evidence>
<reference evidence="1" key="1">
    <citation type="journal article" date="2022" name="Int. J. Mol. Sci.">
        <title>Draft Genome of Tanacetum Coccineum: Genomic Comparison of Closely Related Tanacetum-Family Plants.</title>
        <authorList>
            <person name="Yamashiro T."/>
            <person name="Shiraishi A."/>
            <person name="Nakayama K."/>
            <person name="Satake H."/>
        </authorList>
    </citation>
    <scope>NUCLEOTIDE SEQUENCE</scope>
</reference>
<organism evidence="1 2">
    <name type="scientific">Tanacetum coccineum</name>
    <dbReference type="NCBI Taxonomy" id="301880"/>
    <lineage>
        <taxon>Eukaryota</taxon>
        <taxon>Viridiplantae</taxon>
        <taxon>Streptophyta</taxon>
        <taxon>Embryophyta</taxon>
        <taxon>Tracheophyta</taxon>
        <taxon>Spermatophyta</taxon>
        <taxon>Magnoliopsida</taxon>
        <taxon>eudicotyledons</taxon>
        <taxon>Gunneridae</taxon>
        <taxon>Pentapetalae</taxon>
        <taxon>asterids</taxon>
        <taxon>campanulids</taxon>
        <taxon>Asterales</taxon>
        <taxon>Asteraceae</taxon>
        <taxon>Asteroideae</taxon>
        <taxon>Anthemideae</taxon>
        <taxon>Anthemidinae</taxon>
        <taxon>Tanacetum</taxon>
    </lineage>
</organism>
<comment type="caution">
    <text evidence="1">The sequence shown here is derived from an EMBL/GenBank/DDBJ whole genome shotgun (WGS) entry which is preliminary data.</text>
</comment>
<dbReference type="EMBL" id="BQNB010013511">
    <property type="protein sequence ID" value="GJT16887.1"/>
    <property type="molecule type" value="Genomic_DNA"/>
</dbReference>
<sequence>MPRLQKCFAMGTKEAEYMVVAKAGKELICFNNFLEELEKSKAKSVMYCDNLLKNMVFNSPVKFVYQGGDNREVEDLRKFNWPLR</sequence>
<gene>
    <name evidence="1" type="ORF">Tco_0875593</name>
</gene>
<protein>
    <submittedName>
        <fullName evidence="1">Uncharacterized protein</fullName>
    </submittedName>
</protein>
<evidence type="ECO:0000313" key="2">
    <source>
        <dbReference type="Proteomes" id="UP001151760"/>
    </source>
</evidence>
<keyword evidence="2" id="KW-1185">Reference proteome</keyword>
<reference evidence="1" key="2">
    <citation type="submission" date="2022-01" db="EMBL/GenBank/DDBJ databases">
        <authorList>
            <person name="Yamashiro T."/>
            <person name="Shiraishi A."/>
            <person name="Satake H."/>
            <person name="Nakayama K."/>
        </authorList>
    </citation>
    <scope>NUCLEOTIDE SEQUENCE</scope>
</reference>